<gene>
    <name evidence="1" type="ORF">I545_0331</name>
</gene>
<dbReference type="AlphaFoldDB" id="X7ZTC8"/>
<evidence type="ECO:0000313" key="1">
    <source>
        <dbReference type="EMBL" id="EUA21958.1"/>
    </source>
</evidence>
<reference evidence="1 2" key="1">
    <citation type="submission" date="2013-12" db="EMBL/GenBank/DDBJ databases">
        <authorList>
            <person name="Brown-Elliot B."/>
            <person name="Wallace R."/>
            <person name="Lenaerts A."/>
            <person name="Ordway D."/>
            <person name="DeGroote M.A."/>
            <person name="Parker T."/>
            <person name="Sizemore C."/>
            <person name="Tallon L.J."/>
            <person name="Sadzewicz L.K."/>
            <person name="Sengamalay N."/>
            <person name="Fraser C.M."/>
            <person name="Hine E."/>
            <person name="Shefchek K.A."/>
            <person name="Das S.P."/>
            <person name="Tettelin H."/>
        </authorList>
    </citation>
    <scope>NUCLEOTIDE SEQUENCE [LARGE SCALE GENOMIC DNA]</scope>
    <source>
        <strain evidence="1 2">662</strain>
    </source>
</reference>
<dbReference type="Proteomes" id="UP000020561">
    <property type="component" value="Unassembled WGS sequence"/>
</dbReference>
<sequence>MTIGRCGAAHNCTIPALFRVLFRGGWRGTVAEVLAGLAPAVPDRVGLCRRNIQ</sequence>
<accession>X7ZTC8</accession>
<dbReference type="EMBL" id="JAOA01000001">
    <property type="protein sequence ID" value="EUA21958.1"/>
    <property type="molecule type" value="Genomic_DNA"/>
</dbReference>
<protein>
    <submittedName>
        <fullName evidence="1">Uncharacterized protein</fullName>
    </submittedName>
</protein>
<organism evidence="1 2">
    <name type="scientific">Mycobacterium kansasii 662</name>
    <dbReference type="NCBI Taxonomy" id="1299326"/>
    <lineage>
        <taxon>Bacteria</taxon>
        <taxon>Bacillati</taxon>
        <taxon>Actinomycetota</taxon>
        <taxon>Actinomycetes</taxon>
        <taxon>Mycobacteriales</taxon>
        <taxon>Mycobacteriaceae</taxon>
        <taxon>Mycobacterium</taxon>
    </lineage>
</organism>
<evidence type="ECO:0000313" key="2">
    <source>
        <dbReference type="Proteomes" id="UP000020561"/>
    </source>
</evidence>
<comment type="caution">
    <text evidence="1">The sequence shown here is derived from an EMBL/GenBank/DDBJ whole genome shotgun (WGS) entry which is preliminary data.</text>
</comment>
<name>X7ZTC8_MYCKA</name>
<dbReference type="PATRIC" id="fig|1299326.3.peg.315"/>
<proteinExistence type="predicted"/>